<name>A0A5R9FSQ0_9ACTN</name>
<feature type="region of interest" description="Disordered" evidence="1">
    <location>
        <begin position="109"/>
        <end position="130"/>
    </location>
</feature>
<gene>
    <name evidence="2" type="ORF">FE633_17215</name>
</gene>
<evidence type="ECO:0000256" key="1">
    <source>
        <dbReference type="SAM" id="MobiDB-lite"/>
    </source>
</evidence>
<accession>A0A5R9FSQ0</accession>
<evidence type="ECO:0000313" key="2">
    <source>
        <dbReference type="EMBL" id="TLS44890.1"/>
    </source>
</evidence>
<dbReference type="Proteomes" id="UP000305906">
    <property type="component" value="Unassembled WGS sequence"/>
</dbReference>
<comment type="caution">
    <text evidence="2">The sequence shown here is derived from an EMBL/GenBank/DDBJ whole genome shotgun (WGS) entry which is preliminary data.</text>
</comment>
<sequence length="130" mass="14219">MSEIIMGQAHRRSRTWVTHLAEHGVYAHGRTLRATEANAVEGLELVGVRAEVTLTPVTPELETLRAADDARERALRAAVHALALRRTTRHDIALATRAPAWQVKQILAEQTKKDDSQPPAESATTAEGTV</sequence>
<protein>
    <submittedName>
        <fullName evidence="2">Uncharacterized protein</fullName>
    </submittedName>
</protein>
<dbReference type="AlphaFoldDB" id="A0A5R9FSQ0"/>
<dbReference type="EMBL" id="VBZC01000017">
    <property type="protein sequence ID" value="TLS44890.1"/>
    <property type="molecule type" value="Genomic_DNA"/>
</dbReference>
<dbReference type="RefSeq" id="WP_138046048.1">
    <property type="nucleotide sequence ID" value="NZ_VBZC01000017.1"/>
</dbReference>
<proteinExistence type="predicted"/>
<reference evidence="2 3" key="1">
    <citation type="submission" date="2019-05" db="EMBL/GenBank/DDBJ databases">
        <title>Streptomyces sp. NEAU-C151, a novel actinomycete isolated from soil.</title>
        <authorList>
            <person name="Han L."/>
            <person name="Jiang H."/>
        </authorList>
    </citation>
    <scope>NUCLEOTIDE SEQUENCE [LARGE SCALE GENOMIC DNA]</scope>
    <source>
        <strain evidence="2 3">NEAU-C151</strain>
    </source>
</reference>
<keyword evidence="3" id="KW-1185">Reference proteome</keyword>
<organism evidence="2 3">
    <name type="scientific">Streptomyces montanus</name>
    <dbReference type="NCBI Taxonomy" id="2580423"/>
    <lineage>
        <taxon>Bacteria</taxon>
        <taxon>Bacillati</taxon>
        <taxon>Actinomycetota</taxon>
        <taxon>Actinomycetes</taxon>
        <taxon>Kitasatosporales</taxon>
        <taxon>Streptomycetaceae</taxon>
        <taxon>Streptomyces</taxon>
    </lineage>
</organism>
<evidence type="ECO:0000313" key="3">
    <source>
        <dbReference type="Proteomes" id="UP000305906"/>
    </source>
</evidence>